<sequence>MKKNKELWRCWRESHGEFETKADQPKCPICKTISCYFIRELDAQDQRGEGK</sequence>
<evidence type="ECO:0000313" key="1">
    <source>
        <dbReference type="EMBL" id="KKN67018.1"/>
    </source>
</evidence>
<reference evidence="1" key="1">
    <citation type="journal article" date="2015" name="Nature">
        <title>Complex archaea that bridge the gap between prokaryotes and eukaryotes.</title>
        <authorList>
            <person name="Spang A."/>
            <person name="Saw J.H."/>
            <person name="Jorgensen S.L."/>
            <person name="Zaremba-Niedzwiedzka K."/>
            <person name="Martijn J."/>
            <person name="Lind A.E."/>
            <person name="van Eijk R."/>
            <person name="Schleper C."/>
            <person name="Guy L."/>
            <person name="Ettema T.J."/>
        </authorList>
    </citation>
    <scope>NUCLEOTIDE SEQUENCE</scope>
</reference>
<protein>
    <submittedName>
        <fullName evidence="1">Uncharacterized protein</fullName>
    </submittedName>
</protein>
<accession>A0A0F9VMJ7</accession>
<name>A0A0F9VMJ7_9ZZZZ</name>
<gene>
    <name evidence="1" type="ORF">LCGC14_0465720</name>
</gene>
<dbReference type="AlphaFoldDB" id="A0A0F9VMJ7"/>
<dbReference type="EMBL" id="LAZR01000485">
    <property type="protein sequence ID" value="KKN67018.1"/>
    <property type="molecule type" value="Genomic_DNA"/>
</dbReference>
<comment type="caution">
    <text evidence="1">The sequence shown here is derived from an EMBL/GenBank/DDBJ whole genome shotgun (WGS) entry which is preliminary data.</text>
</comment>
<proteinExistence type="predicted"/>
<organism evidence="1">
    <name type="scientific">marine sediment metagenome</name>
    <dbReference type="NCBI Taxonomy" id="412755"/>
    <lineage>
        <taxon>unclassified sequences</taxon>
        <taxon>metagenomes</taxon>
        <taxon>ecological metagenomes</taxon>
    </lineage>
</organism>